<evidence type="ECO:0000256" key="2">
    <source>
        <dbReference type="ARBA" id="ARBA00006464"/>
    </source>
</evidence>
<feature type="transmembrane region" description="Helical" evidence="7">
    <location>
        <begin position="89"/>
        <end position="110"/>
    </location>
</feature>
<evidence type="ECO:0000256" key="1">
    <source>
        <dbReference type="ARBA" id="ARBA00004141"/>
    </source>
</evidence>
<dbReference type="InterPro" id="IPR017473">
    <property type="entry name" value="Undecaprenyl-P_gluc_Ptfrase"/>
</dbReference>
<dbReference type="Pfam" id="PF02397">
    <property type="entry name" value="Bac_transf"/>
    <property type="match status" value="1"/>
</dbReference>
<evidence type="ECO:0000313" key="10">
    <source>
        <dbReference type="Proteomes" id="UP001177341"/>
    </source>
</evidence>
<evidence type="ECO:0000256" key="4">
    <source>
        <dbReference type="ARBA" id="ARBA00022692"/>
    </source>
</evidence>
<dbReference type="PANTHER" id="PTHR30576">
    <property type="entry name" value="COLANIC BIOSYNTHESIS UDP-GLUCOSE LIPID CARRIER TRANSFERASE"/>
    <property type="match status" value="1"/>
</dbReference>
<organism evidence="9 10">
    <name type="scientific">Neptunomonas phycophila</name>
    <dbReference type="NCBI Taxonomy" id="1572645"/>
    <lineage>
        <taxon>Bacteria</taxon>
        <taxon>Pseudomonadati</taxon>
        <taxon>Pseudomonadota</taxon>
        <taxon>Gammaproteobacteria</taxon>
        <taxon>Oceanospirillales</taxon>
        <taxon>Oceanospirillaceae</taxon>
        <taxon>Neptunomonas</taxon>
    </lineage>
</organism>
<evidence type="ECO:0000259" key="8">
    <source>
        <dbReference type="Pfam" id="PF02397"/>
    </source>
</evidence>
<reference evidence="9" key="1">
    <citation type="submission" date="2023-07" db="EMBL/GenBank/DDBJ databases">
        <title>Genome content predicts the carbon catabolic preferences of heterotrophic bacteria.</title>
        <authorList>
            <person name="Gralka M."/>
        </authorList>
    </citation>
    <scope>NUCLEOTIDE SEQUENCE</scope>
    <source>
        <strain evidence="9">5G01</strain>
    </source>
</reference>
<evidence type="ECO:0000256" key="7">
    <source>
        <dbReference type="SAM" id="Phobius"/>
    </source>
</evidence>
<dbReference type="Gene3D" id="3.40.50.720">
    <property type="entry name" value="NAD(P)-binding Rossmann-like Domain"/>
    <property type="match status" value="1"/>
</dbReference>
<comment type="subcellular location">
    <subcellularLocation>
        <location evidence="1">Membrane</location>
        <topology evidence="1">Multi-pass membrane protein</topology>
    </subcellularLocation>
</comment>
<evidence type="ECO:0000256" key="3">
    <source>
        <dbReference type="ARBA" id="ARBA00022679"/>
    </source>
</evidence>
<evidence type="ECO:0000256" key="6">
    <source>
        <dbReference type="ARBA" id="ARBA00023136"/>
    </source>
</evidence>
<feature type="transmembrane region" description="Helical" evidence="7">
    <location>
        <begin position="27"/>
        <end position="47"/>
    </location>
</feature>
<dbReference type="PANTHER" id="PTHR30576:SF0">
    <property type="entry name" value="UNDECAPRENYL-PHOSPHATE N-ACETYLGALACTOSAMINYL 1-PHOSPHATE TRANSFERASE-RELATED"/>
    <property type="match status" value="1"/>
</dbReference>
<dbReference type="InterPro" id="IPR003362">
    <property type="entry name" value="Bact_transf"/>
</dbReference>
<dbReference type="EC" id="2.7.8.31" evidence="9"/>
<evidence type="ECO:0000256" key="5">
    <source>
        <dbReference type="ARBA" id="ARBA00022989"/>
    </source>
</evidence>
<keyword evidence="10" id="KW-1185">Reference proteome</keyword>
<dbReference type="InterPro" id="IPR036291">
    <property type="entry name" value="NAD(P)-bd_dom_sf"/>
</dbReference>
<keyword evidence="4 7" id="KW-0812">Transmembrane</keyword>
<comment type="caution">
    <text evidence="9">The sequence shown here is derived from an EMBL/GenBank/DDBJ whole genome shotgun (WGS) entry which is preliminary data.</text>
</comment>
<dbReference type="RefSeq" id="WP_305450366.1">
    <property type="nucleotide sequence ID" value="NZ_JAUYVO010000003.1"/>
</dbReference>
<dbReference type="InterPro" id="IPR017475">
    <property type="entry name" value="EPS_sugar_tfrase"/>
</dbReference>
<name>A0ABT9ESK2_9GAMM</name>
<dbReference type="GO" id="GO:0089702">
    <property type="term" value="F:undecaprenyl-phosphate glucose phosphotransferase activity"/>
    <property type="evidence" value="ECO:0007669"/>
    <property type="project" value="UniProtKB-EC"/>
</dbReference>
<keyword evidence="3 9" id="KW-0808">Transferase</keyword>
<protein>
    <submittedName>
        <fullName evidence="9">Undecaprenyl-phosphate glucose phosphotransferase</fullName>
        <ecNumber evidence="9">2.7.8.31</ecNumber>
    </submittedName>
</protein>
<sequence length="482" mass="54369">MDLNVSPHPNISSLGRNRRLLKNHETFTFWIQLSADIGVVFFALYLLTLIRTGDFDAHYRFLAVITGLSMCGIYITQGIYRQAASHVKNIFRLALAWCLCIIAILVVGFVTKTTDMFSRQVILLWVPAAFALQVINHVCIGMAIKRYKETFGKHLKVVVIGEGSIARHLIQSLNGNRWLPDRVVGIVRGNTDKPDLAMTATFPVPMLGHIAGIRHIIKEYKVRRIYIALPVDQSEQIQGLHIDLLDMNVDVIWAPDISAMRLLNHSVREVAGVPLISLNESPLTSSRVSMKMKSIMDRVVAILALLGLSPLLICVAIAVKRSSPGPVFFKQERTGFDGAVFKVWKFRSMKMHVDEEVVKQATREDPRITPIGSFIRKTSIDELPQLFNVVTGSMSLVGPRPHAVSHNNYYSDKINAYLARHRIKPGITGLAQISGYRGETETIEKMEKRVEFDLLYINNWSIWLDIKILIKTPLSLFSKNIY</sequence>
<dbReference type="SUPFAM" id="SSF51735">
    <property type="entry name" value="NAD(P)-binding Rossmann-fold domains"/>
    <property type="match status" value="1"/>
</dbReference>
<evidence type="ECO:0000313" key="9">
    <source>
        <dbReference type="EMBL" id="MDP2522042.1"/>
    </source>
</evidence>
<accession>A0ABT9ESK2</accession>
<feature type="transmembrane region" description="Helical" evidence="7">
    <location>
        <begin position="59"/>
        <end position="77"/>
    </location>
</feature>
<feature type="transmembrane region" description="Helical" evidence="7">
    <location>
        <begin position="122"/>
        <end position="144"/>
    </location>
</feature>
<feature type="transmembrane region" description="Helical" evidence="7">
    <location>
        <begin position="299"/>
        <end position="319"/>
    </location>
</feature>
<dbReference type="Proteomes" id="UP001177341">
    <property type="component" value="Unassembled WGS sequence"/>
</dbReference>
<proteinExistence type="inferred from homology"/>
<keyword evidence="6 7" id="KW-0472">Membrane</keyword>
<feature type="domain" description="Bacterial sugar transferase" evidence="8">
    <location>
        <begin position="293"/>
        <end position="477"/>
    </location>
</feature>
<gene>
    <name evidence="9" type="ORF">Q8W30_05600</name>
</gene>
<dbReference type="NCBIfam" id="TIGR03025">
    <property type="entry name" value="EPS_sugtrans"/>
    <property type="match status" value="1"/>
</dbReference>
<keyword evidence="5 7" id="KW-1133">Transmembrane helix</keyword>
<dbReference type="Pfam" id="PF13727">
    <property type="entry name" value="CoA_binding_3"/>
    <property type="match status" value="1"/>
</dbReference>
<dbReference type="NCBIfam" id="TIGR03023">
    <property type="entry name" value="WcaJ_sugtrans"/>
    <property type="match status" value="1"/>
</dbReference>
<dbReference type="EMBL" id="JAUYVO010000003">
    <property type="protein sequence ID" value="MDP2522042.1"/>
    <property type="molecule type" value="Genomic_DNA"/>
</dbReference>
<comment type="similarity">
    <text evidence="2">Belongs to the bacterial sugar transferase family.</text>
</comment>